<accession>A0A833VX32</accession>
<reference evidence="1" key="1">
    <citation type="submission" date="2019-11" db="EMBL/GenBank/DDBJ databases">
        <title>The nuclear and mitochondrial genomes of Frieseomelitta varia - a highly eusocial stingless bee (Meliponini) with a permanently sterile worker caste.</title>
        <authorList>
            <person name="Freitas F.C.P."/>
            <person name="Lourenco A.P."/>
            <person name="Nunes F.M.F."/>
            <person name="Paschoal A.R."/>
            <person name="Abreu F.C.P."/>
            <person name="Barbin F.O."/>
            <person name="Bataglia L."/>
            <person name="Cardoso-Junior C.A.M."/>
            <person name="Cervoni M.S."/>
            <person name="Silva S.R."/>
            <person name="Dalarmi F."/>
            <person name="Del Lama M.A."/>
            <person name="Depintor T.S."/>
            <person name="Ferreira K.M."/>
            <person name="Goria P.S."/>
            <person name="Jaskot M.C."/>
            <person name="Lago D.C."/>
            <person name="Luna-Lucena D."/>
            <person name="Moda L.M."/>
            <person name="Nascimento L."/>
            <person name="Pedrino M."/>
            <person name="Rabico F.O."/>
            <person name="Sanches F.C."/>
            <person name="Santos D.E."/>
            <person name="Santos C.G."/>
            <person name="Vieira J."/>
            <person name="Lopes T.F."/>
            <person name="Barchuk A.R."/>
            <person name="Hartfelder K."/>
            <person name="Simoes Z.L.P."/>
            <person name="Bitondi M.M.G."/>
            <person name="Pinheiro D.G."/>
        </authorList>
    </citation>
    <scope>NUCLEOTIDE SEQUENCE</scope>
    <source>
        <strain evidence="1">USP_RPSP 00005682</strain>
        <tissue evidence="1">Whole individual</tissue>
    </source>
</reference>
<dbReference type="EMBL" id="WNWW01000557">
    <property type="protein sequence ID" value="KAF3423554.1"/>
    <property type="molecule type" value="Genomic_DNA"/>
</dbReference>
<evidence type="ECO:0000313" key="2">
    <source>
        <dbReference type="Proteomes" id="UP000655588"/>
    </source>
</evidence>
<organism evidence="1 2">
    <name type="scientific">Frieseomelitta varia</name>
    <dbReference type="NCBI Taxonomy" id="561572"/>
    <lineage>
        <taxon>Eukaryota</taxon>
        <taxon>Metazoa</taxon>
        <taxon>Ecdysozoa</taxon>
        <taxon>Arthropoda</taxon>
        <taxon>Hexapoda</taxon>
        <taxon>Insecta</taxon>
        <taxon>Pterygota</taxon>
        <taxon>Neoptera</taxon>
        <taxon>Endopterygota</taxon>
        <taxon>Hymenoptera</taxon>
        <taxon>Apocrita</taxon>
        <taxon>Aculeata</taxon>
        <taxon>Apoidea</taxon>
        <taxon>Anthophila</taxon>
        <taxon>Apidae</taxon>
        <taxon>Frieseomelitta</taxon>
    </lineage>
</organism>
<gene>
    <name evidence="1" type="ORF">E2986_13449</name>
</gene>
<evidence type="ECO:0000313" key="1">
    <source>
        <dbReference type="EMBL" id="KAF3423554.1"/>
    </source>
</evidence>
<dbReference type="AlphaFoldDB" id="A0A833VX32"/>
<proteinExistence type="predicted"/>
<dbReference type="Proteomes" id="UP000655588">
    <property type="component" value="Unassembled WGS sequence"/>
</dbReference>
<name>A0A833VX32_9HYME</name>
<keyword evidence="2" id="KW-1185">Reference proteome</keyword>
<protein>
    <submittedName>
        <fullName evidence="1">Uncharacterized protein</fullName>
    </submittedName>
</protein>
<sequence>MFEPTHNNRWMIDTFEFGQFRTSQFTVLAEHLILSENNLLIHFRSSIIPFTNSISGLESILFAKALFYVALELVTC</sequence>
<comment type="caution">
    <text evidence="1">The sequence shown here is derived from an EMBL/GenBank/DDBJ whole genome shotgun (WGS) entry which is preliminary data.</text>
</comment>